<dbReference type="STRING" id="984486.A0A1E3QW30"/>
<feature type="signal peptide" evidence="2">
    <location>
        <begin position="1"/>
        <end position="18"/>
    </location>
</feature>
<gene>
    <name evidence="3" type="ORF">BABINDRAFT_160100</name>
</gene>
<keyword evidence="1" id="KW-1133">Transmembrane helix</keyword>
<dbReference type="RefSeq" id="XP_018987198.1">
    <property type="nucleotide sequence ID" value="XM_019128056.1"/>
</dbReference>
<dbReference type="GeneID" id="30145909"/>
<dbReference type="OrthoDB" id="18530at2759"/>
<feature type="transmembrane region" description="Helical" evidence="1">
    <location>
        <begin position="228"/>
        <end position="249"/>
    </location>
</feature>
<dbReference type="EMBL" id="KV454427">
    <property type="protein sequence ID" value="ODQ81870.1"/>
    <property type="molecule type" value="Genomic_DNA"/>
</dbReference>
<keyword evidence="4" id="KW-1185">Reference proteome</keyword>
<keyword evidence="2" id="KW-0732">Signal</keyword>
<organism evidence="3 4">
    <name type="scientific">Babjeviella inositovora NRRL Y-12698</name>
    <dbReference type="NCBI Taxonomy" id="984486"/>
    <lineage>
        <taxon>Eukaryota</taxon>
        <taxon>Fungi</taxon>
        <taxon>Dikarya</taxon>
        <taxon>Ascomycota</taxon>
        <taxon>Saccharomycotina</taxon>
        <taxon>Pichiomycetes</taxon>
        <taxon>Serinales incertae sedis</taxon>
        <taxon>Babjeviella</taxon>
    </lineage>
</organism>
<dbReference type="AlphaFoldDB" id="A0A1E3QW30"/>
<evidence type="ECO:0000313" key="4">
    <source>
        <dbReference type="Proteomes" id="UP000094336"/>
    </source>
</evidence>
<name>A0A1E3QW30_9ASCO</name>
<dbReference type="PANTHER" id="PTHR40368">
    <property type="entry name" value="YALI0F14399P"/>
    <property type="match status" value="1"/>
</dbReference>
<evidence type="ECO:0000256" key="1">
    <source>
        <dbReference type="SAM" id="Phobius"/>
    </source>
</evidence>
<evidence type="ECO:0000256" key="2">
    <source>
        <dbReference type="SAM" id="SignalP"/>
    </source>
</evidence>
<sequence>MRIPSLILIIPLLVPVTAEWYPRTGDDEVPPMIPYDNNQEIPLECTQRDVENNGEHKFDENMNVLYAPFPLCAETGKPIAFHYGTDAEFNCTFSFTDELFHQFQYYVHEDAPFSCRLPLSNPDSGEAKSEKAYIPLRFNFRGNIQESHLDIDDSINVLFTSAIEQNTPISAISWSSSTEANRYVIGDSMTLKVAVKWFKTSGTGTSETPINGGFYKLPNSLNGVSTPVYILSLIVCILLTAGGVYGIVYSRFSKKAYTMGYRPTIDHETAVGKKD</sequence>
<dbReference type="PANTHER" id="PTHR40368:SF1">
    <property type="entry name" value="YALI0F14399P"/>
    <property type="match status" value="1"/>
</dbReference>
<dbReference type="Proteomes" id="UP000094336">
    <property type="component" value="Unassembled WGS sequence"/>
</dbReference>
<keyword evidence="1" id="KW-0812">Transmembrane</keyword>
<proteinExistence type="predicted"/>
<keyword evidence="1" id="KW-0472">Membrane</keyword>
<accession>A0A1E3QW30</accession>
<evidence type="ECO:0000313" key="3">
    <source>
        <dbReference type="EMBL" id="ODQ81870.1"/>
    </source>
</evidence>
<reference evidence="4" key="1">
    <citation type="submission" date="2016-05" db="EMBL/GenBank/DDBJ databases">
        <title>Comparative genomics of biotechnologically important yeasts.</title>
        <authorList>
            <consortium name="DOE Joint Genome Institute"/>
            <person name="Riley R."/>
            <person name="Haridas S."/>
            <person name="Wolfe K.H."/>
            <person name="Lopes M.R."/>
            <person name="Hittinger C.T."/>
            <person name="Goker M."/>
            <person name="Salamov A."/>
            <person name="Wisecaver J."/>
            <person name="Long T.M."/>
            <person name="Aerts A.L."/>
            <person name="Barry K."/>
            <person name="Choi C."/>
            <person name="Clum A."/>
            <person name="Coughlan A.Y."/>
            <person name="Deshpande S."/>
            <person name="Douglass A.P."/>
            <person name="Hanson S.J."/>
            <person name="Klenk H.-P."/>
            <person name="Labutti K."/>
            <person name="Lapidus A."/>
            <person name="Lindquist E."/>
            <person name="Lipzen A."/>
            <person name="Meier-Kolthoff J.P."/>
            <person name="Ohm R.A."/>
            <person name="Otillar R.P."/>
            <person name="Pangilinan J."/>
            <person name="Peng Y."/>
            <person name="Rokas A."/>
            <person name="Rosa C.A."/>
            <person name="Scheuner C."/>
            <person name="Sibirny A.A."/>
            <person name="Slot J.C."/>
            <person name="Stielow J.B."/>
            <person name="Sun H."/>
            <person name="Kurtzman C.P."/>
            <person name="Blackwell M."/>
            <person name="Grigoriev I.V."/>
            <person name="Jeffries T.W."/>
        </authorList>
    </citation>
    <scope>NUCLEOTIDE SEQUENCE [LARGE SCALE GENOMIC DNA]</scope>
    <source>
        <strain evidence="4">NRRL Y-12698</strain>
    </source>
</reference>
<protein>
    <submittedName>
        <fullName evidence="3">Uncharacterized protein</fullName>
    </submittedName>
</protein>
<feature type="chain" id="PRO_5009134418" evidence="2">
    <location>
        <begin position="19"/>
        <end position="275"/>
    </location>
</feature>